<dbReference type="Proteomes" id="UP000050795">
    <property type="component" value="Unassembled WGS sequence"/>
</dbReference>
<dbReference type="AlphaFoldDB" id="A0AA85K0K3"/>
<feature type="coiled-coil region" evidence="1">
    <location>
        <begin position="28"/>
        <end position="83"/>
    </location>
</feature>
<dbReference type="WBParaSite" id="TREG1_4760.1">
    <property type="protein sequence ID" value="TREG1_4760.1"/>
    <property type="gene ID" value="TREG1_4760"/>
</dbReference>
<name>A0AA85K0K3_TRIRE</name>
<sequence length="368" mass="43587">MDLEEENHRLLNKLNLLEEMEIVYRGEIETLKETITNLEQKKSRASQNIDCQSANSLEISRKKNQLTEELEAARNSETELLEQLEVYHKKLNKICRNPSIPTLTEVELLENELSEMRVTEQQDIPPLYRRVEELGQDFLDLQSYANELKEMLKERHSELEDAEAQYEALQNQPSSTQTTSLFDEVNKERILVERTVAQLSKEIKELRGLMKKTHEDFINSVQEASATMYGRYSERQKDLKDIIRRDFEHIRWANKTATRRMQIFKDIQKKIRYLIICPENIVPRPSCRRKVEACFERYCEVIQRYETDFSRDAEFIMQISLEPNYLKNELKRELRFQEEENSNLSTHFTELKGKLDALNKLEVKASGD</sequence>
<evidence type="ECO:0000313" key="3">
    <source>
        <dbReference type="WBParaSite" id="TREG1_4760.1"/>
    </source>
</evidence>
<keyword evidence="2" id="KW-1185">Reference proteome</keyword>
<feature type="coiled-coil region" evidence="1">
    <location>
        <begin position="141"/>
        <end position="172"/>
    </location>
</feature>
<protein>
    <submittedName>
        <fullName evidence="3">Uncharacterized protein</fullName>
    </submittedName>
</protein>
<accession>A0AA85K0K3</accession>
<evidence type="ECO:0000313" key="2">
    <source>
        <dbReference type="Proteomes" id="UP000050795"/>
    </source>
</evidence>
<reference evidence="2" key="1">
    <citation type="submission" date="2022-06" db="EMBL/GenBank/DDBJ databases">
        <authorList>
            <person name="Berger JAMES D."/>
            <person name="Berger JAMES D."/>
        </authorList>
    </citation>
    <scope>NUCLEOTIDE SEQUENCE [LARGE SCALE GENOMIC DNA]</scope>
</reference>
<keyword evidence="1" id="KW-0175">Coiled coil</keyword>
<evidence type="ECO:0000256" key="1">
    <source>
        <dbReference type="SAM" id="Coils"/>
    </source>
</evidence>
<organism evidence="2 3">
    <name type="scientific">Trichobilharzia regenti</name>
    <name type="common">Nasal bird schistosome</name>
    <dbReference type="NCBI Taxonomy" id="157069"/>
    <lineage>
        <taxon>Eukaryota</taxon>
        <taxon>Metazoa</taxon>
        <taxon>Spiralia</taxon>
        <taxon>Lophotrochozoa</taxon>
        <taxon>Platyhelminthes</taxon>
        <taxon>Trematoda</taxon>
        <taxon>Digenea</taxon>
        <taxon>Strigeidida</taxon>
        <taxon>Schistosomatoidea</taxon>
        <taxon>Schistosomatidae</taxon>
        <taxon>Trichobilharzia</taxon>
    </lineage>
</organism>
<reference evidence="3" key="2">
    <citation type="submission" date="2023-11" db="UniProtKB">
        <authorList>
            <consortium name="WormBaseParasite"/>
        </authorList>
    </citation>
    <scope>IDENTIFICATION</scope>
</reference>
<proteinExistence type="predicted"/>